<protein>
    <recommendedName>
        <fullName evidence="3">Mobilization protein</fullName>
    </recommendedName>
</protein>
<evidence type="ECO:0000313" key="2">
    <source>
        <dbReference type="Proteomes" id="UP000283630"/>
    </source>
</evidence>
<proteinExistence type="predicted"/>
<dbReference type="Pfam" id="PF21983">
    <property type="entry name" value="NikA-like"/>
    <property type="match status" value="1"/>
</dbReference>
<dbReference type="AlphaFoldDB" id="A0A412MB97"/>
<organism evidence="1 2">
    <name type="scientific">Dorea formicigenerans</name>
    <dbReference type="NCBI Taxonomy" id="39486"/>
    <lineage>
        <taxon>Bacteria</taxon>
        <taxon>Bacillati</taxon>
        <taxon>Bacillota</taxon>
        <taxon>Clostridia</taxon>
        <taxon>Lachnospirales</taxon>
        <taxon>Lachnospiraceae</taxon>
        <taxon>Dorea</taxon>
    </lineage>
</organism>
<evidence type="ECO:0000313" key="1">
    <source>
        <dbReference type="EMBL" id="RGT07428.1"/>
    </source>
</evidence>
<dbReference type="InterPro" id="IPR053842">
    <property type="entry name" value="NikA-like"/>
</dbReference>
<name>A0A412MB97_9FIRM</name>
<sequence>MKRKSNKTNTFRIRTTEADGQDIRMKADALGCSVSEYIRRCCTSSGISTLSSEYTNAILTQERCRISNLITFSNLSQKQKNQLIKEINTYENFTI</sequence>
<evidence type="ECO:0008006" key="3">
    <source>
        <dbReference type="Google" id="ProtNLM"/>
    </source>
</evidence>
<accession>A0A412MB97</accession>
<dbReference type="EMBL" id="QRWH01000014">
    <property type="protein sequence ID" value="RGT07428.1"/>
    <property type="molecule type" value="Genomic_DNA"/>
</dbReference>
<gene>
    <name evidence="1" type="ORF">DWX53_12535</name>
</gene>
<dbReference type="Proteomes" id="UP000283630">
    <property type="component" value="Unassembled WGS sequence"/>
</dbReference>
<reference evidence="1 2" key="1">
    <citation type="submission" date="2018-08" db="EMBL/GenBank/DDBJ databases">
        <title>A genome reference for cultivated species of the human gut microbiota.</title>
        <authorList>
            <person name="Zou Y."/>
            <person name="Xue W."/>
            <person name="Luo G."/>
        </authorList>
    </citation>
    <scope>NUCLEOTIDE SEQUENCE [LARGE SCALE GENOMIC DNA]</scope>
    <source>
        <strain evidence="1 2">AF19-4AC</strain>
    </source>
</reference>
<comment type="caution">
    <text evidence="1">The sequence shown here is derived from an EMBL/GenBank/DDBJ whole genome shotgun (WGS) entry which is preliminary data.</text>
</comment>